<dbReference type="InterPro" id="IPR013653">
    <property type="entry name" value="GCN5-like_dom"/>
</dbReference>
<dbReference type="Gene3D" id="3.40.630.30">
    <property type="match status" value="2"/>
</dbReference>
<protein>
    <submittedName>
        <fullName evidence="2">CSON001614 protein</fullName>
    </submittedName>
</protein>
<dbReference type="GO" id="GO:0016747">
    <property type="term" value="F:acyltransferase activity, transferring groups other than amino-acyl groups"/>
    <property type="evidence" value="ECO:0007669"/>
    <property type="project" value="InterPro"/>
</dbReference>
<dbReference type="SUPFAM" id="SSF55729">
    <property type="entry name" value="Acyl-CoA N-acyltransferases (Nat)"/>
    <property type="match status" value="1"/>
</dbReference>
<dbReference type="Pfam" id="PF08445">
    <property type="entry name" value="FR47"/>
    <property type="match status" value="1"/>
</dbReference>
<evidence type="ECO:0000259" key="1">
    <source>
        <dbReference type="Pfam" id="PF08445"/>
    </source>
</evidence>
<dbReference type="OMA" id="QNWPKYC"/>
<accession>A0A336MI60</accession>
<name>A0A336MI60_CULSO</name>
<gene>
    <name evidence="2" type="primary">CSON001614</name>
</gene>
<feature type="domain" description="GCN5-related N-acetyltransferase Rv2170-like" evidence="1">
    <location>
        <begin position="190"/>
        <end position="274"/>
    </location>
</feature>
<dbReference type="PANTHER" id="PTHR20958:SF10">
    <property type="entry name" value="GH05617P-RELATED"/>
    <property type="match status" value="1"/>
</dbReference>
<dbReference type="EMBL" id="UFQT01001256">
    <property type="protein sequence ID" value="SSX29705.1"/>
    <property type="molecule type" value="Genomic_DNA"/>
</dbReference>
<sequence length="285" mass="33028">MEVHSLSLEHWLKLRDLFKKEWPRNILPYNLIQNYIEWNSKNPQFVHENINIYCLNGDWTDGTFFALENHQLFFYSLNDDIDKLSGLLSNLPKNREYLACCIYKRHLPVIEKLVEKMPNWENKFDTLTYLHYLPKEKAGQFDTINNLDSHTIKPLFSNDHIAIVNSVYPFGNGEITTRVFTKLMKFNPHLGIFDNDSNLVAWCFTYQSGVLNALQVIDDGKKRQGFGSLIVKCMAKIFFEKGMDTTGCIVDGNLPSLNLFKKLGFDIIDEVHWLGIGPRDVNGTI</sequence>
<dbReference type="InterPro" id="IPR016181">
    <property type="entry name" value="Acyl_CoA_acyltransferase"/>
</dbReference>
<dbReference type="VEuPathDB" id="VectorBase:CSON001614"/>
<dbReference type="PANTHER" id="PTHR20958">
    <property type="entry name" value="GLYCINE N-ACYLTRANSFERASE-LIKE PROTEIN"/>
    <property type="match status" value="1"/>
</dbReference>
<evidence type="ECO:0000313" key="2">
    <source>
        <dbReference type="EMBL" id="SSX29705.1"/>
    </source>
</evidence>
<organism evidence="2">
    <name type="scientific">Culicoides sonorensis</name>
    <name type="common">Biting midge</name>
    <dbReference type="NCBI Taxonomy" id="179676"/>
    <lineage>
        <taxon>Eukaryota</taxon>
        <taxon>Metazoa</taxon>
        <taxon>Ecdysozoa</taxon>
        <taxon>Arthropoda</taxon>
        <taxon>Hexapoda</taxon>
        <taxon>Insecta</taxon>
        <taxon>Pterygota</taxon>
        <taxon>Neoptera</taxon>
        <taxon>Endopterygota</taxon>
        <taxon>Diptera</taxon>
        <taxon>Nematocera</taxon>
        <taxon>Chironomoidea</taxon>
        <taxon>Ceratopogonidae</taxon>
        <taxon>Ceratopogoninae</taxon>
        <taxon>Culicoides</taxon>
        <taxon>Monoculicoides</taxon>
    </lineage>
</organism>
<dbReference type="InterPro" id="IPR053225">
    <property type="entry name" value="Acyl-CoA_N-acyltransferase"/>
</dbReference>
<dbReference type="AlphaFoldDB" id="A0A336MI60"/>
<proteinExistence type="predicted"/>
<reference evidence="2" key="1">
    <citation type="submission" date="2018-07" db="EMBL/GenBank/DDBJ databases">
        <authorList>
            <person name="Quirk P.G."/>
            <person name="Krulwich T.A."/>
        </authorList>
    </citation>
    <scope>NUCLEOTIDE SEQUENCE</scope>
</reference>